<dbReference type="GO" id="GO:0015074">
    <property type="term" value="P:DNA integration"/>
    <property type="evidence" value="ECO:0007669"/>
    <property type="project" value="InterPro"/>
</dbReference>
<evidence type="ECO:0000256" key="1">
    <source>
        <dbReference type="ARBA" id="ARBA00008857"/>
    </source>
</evidence>
<accession>A0A9X3F5C9</accession>
<dbReference type="RefSeq" id="WP_343332471.1">
    <property type="nucleotide sequence ID" value="NZ_JAPOHD010000013.1"/>
</dbReference>
<keyword evidence="3" id="KW-0233">DNA recombination</keyword>
<protein>
    <submittedName>
        <fullName evidence="5">Site-specific integrase</fullName>
    </submittedName>
</protein>
<comment type="caution">
    <text evidence="5">The sequence shown here is derived from an EMBL/GenBank/DDBJ whole genome shotgun (WGS) entry which is preliminary data.</text>
</comment>
<organism evidence="5 6">
    <name type="scientific">Draconibacterium aestuarii</name>
    <dbReference type="NCBI Taxonomy" id="2998507"/>
    <lineage>
        <taxon>Bacteria</taxon>
        <taxon>Pseudomonadati</taxon>
        <taxon>Bacteroidota</taxon>
        <taxon>Bacteroidia</taxon>
        <taxon>Marinilabiliales</taxon>
        <taxon>Prolixibacteraceae</taxon>
        <taxon>Draconibacterium</taxon>
    </lineage>
</organism>
<sequence>MSSPKVFINDSYKKKDGSSAIYILVHIGGQSIKFATGVSCDPDKFDYTKCRVKGNGKKIKDDNLVIERGLALMNDIMVRYRLQNEVLTPETLKKEWKNPTRRVNFYVWMDETIKSRKGDLADSSLKQHTALKSKLEDWWPKLSFADIDHEFIEQFRRHLKVKKKNDLNTIHNNLKNLKAYLNIAVRQGVIKENPFDRVKLKRSAPDRIFLTEEELLDLWELYHSKKMSDHYYPVLRHFLFMCFTGLRISDLKEVTFDNIQNNRLVFFPVKTKGSKKTGVKVPLNKYANELITDEGRKEGMLFNMVSEVRMNKRLKEIATAAGIPKKISNHSGRHTFATIYLQKTKDVAGLQKLLGHSNINQTMVYVHINDDDLKLNMDTFDKNLFKKEKSKKKV</sequence>
<dbReference type="Gene3D" id="1.10.443.10">
    <property type="entry name" value="Intergrase catalytic core"/>
    <property type="match status" value="1"/>
</dbReference>
<dbReference type="SUPFAM" id="SSF56349">
    <property type="entry name" value="DNA breaking-rejoining enzymes"/>
    <property type="match status" value="1"/>
</dbReference>
<name>A0A9X3F5C9_9BACT</name>
<dbReference type="Pfam" id="PF13102">
    <property type="entry name" value="Phage_int_SAM_5"/>
    <property type="match status" value="1"/>
</dbReference>
<reference evidence="5" key="1">
    <citation type="submission" date="2022-11" db="EMBL/GenBank/DDBJ databases">
        <title>Marilongibacter aestuarii gen. nov., sp. nov., isolated from tidal flat sediment.</title>
        <authorList>
            <person name="Jiayan W."/>
        </authorList>
    </citation>
    <scope>NUCLEOTIDE SEQUENCE</scope>
    <source>
        <strain evidence="5">Z1-6</strain>
    </source>
</reference>
<dbReference type="InterPro" id="IPR035386">
    <property type="entry name" value="Arm-DNA-bind_5"/>
</dbReference>
<proteinExistence type="inferred from homology"/>
<comment type="similarity">
    <text evidence="1">Belongs to the 'phage' integrase family.</text>
</comment>
<dbReference type="EMBL" id="JAPOHD010000013">
    <property type="protein sequence ID" value="MCY1720137.1"/>
    <property type="molecule type" value="Genomic_DNA"/>
</dbReference>
<evidence type="ECO:0000256" key="3">
    <source>
        <dbReference type="ARBA" id="ARBA00023172"/>
    </source>
</evidence>
<dbReference type="InterPro" id="IPR011010">
    <property type="entry name" value="DNA_brk_join_enz"/>
</dbReference>
<dbReference type="InterPro" id="IPR002104">
    <property type="entry name" value="Integrase_catalytic"/>
</dbReference>
<dbReference type="Gene3D" id="1.10.150.130">
    <property type="match status" value="1"/>
</dbReference>
<dbReference type="InterPro" id="IPR013762">
    <property type="entry name" value="Integrase-like_cat_sf"/>
</dbReference>
<dbReference type="PANTHER" id="PTHR30349:SF64">
    <property type="entry name" value="PROPHAGE INTEGRASE INTD-RELATED"/>
    <property type="match status" value="1"/>
</dbReference>
<dbReference type="Pfam" id="PF00589">
    <property type="entry name" value="Phage_integrase"/>
    <property type="match status" value="1"/>
</dbReference>
<dbReference type="GO" id="GO:0006310">
    <property type="term" value="P:DNA recombination"/>
    <property type="evidence" value="ECO:0007669"/>
    <property type="project" value="UniProtKB-KW"/>
</dbReference>
<dbReference type="InterPro" id="IPR050090">
    <property type="entry name" value="Tyrosine_recombinase_XerCD"/>
</dbReference>
<dbReference type="InterPro" id="IPR025269">
    <property type="entry name" value="SAM-like_dom"/>
</dbReference>
<feature type="domain" description="Tyr recombinase" evidence="4">
    <location>
        <begin position="205"/>
        <end position="378"/>
    </location>
</feature>
<keyword evidence="6" id="KW-1185">Reference proteome</keyword>
<dbReference type="GO" id="GO:0003677">
    <property type="term" value="F:DNA binding"/>
    <property type="evidence" value="ECO:0007669"/>
    <property type="project" value="UniProtKB-KW"/>
</dbReference>
<dbReference type="Proteomes" id="UP001145087">
    <property type="component" value="Unassembled WGS sequence"/>
</dbReference>
<dbReference type="AlphaFoldDB" id="A0A9X3F5C9"/>
<dbReference type="CDD" id="cd01185">
    <property type="entry name" value="INTN1_C_like"/>
    <property type="match status" value="1"/>
</dbReference>
<evidence type="ECO:0000256" key="2">
    <source>
        <dbReference type="ARBA" id="ARBA00023125"/>
    </source>
</evidence>
<dbReference type="Pfam" id="PF17293">
    <property type="entry name" value="Arm-DNA-bind_5"/>
    <property type="match status" value="1"/>
</dbReference>
<dbReference type="PROSITE" id="PS51898">
    <property type="entry name" value="TYR_RECOMBINASE"/>
    <property type="match status" value="1"/>
</dbReference>
<dbReference type="InterPro" id="IPR010998">
    <property type="entry name" value="Integrase_recombinase_N"/>
</dbReference>
<dbReference type="PANTHER" id="PTHR30349">
    <property type="entry name" value="PHAGE INTEGRASE-RELATED"/>
    <property type="match status" value="1"/>
</dbReference>
<evidence type="ECO:0000313" key="6">
    <source>
        <dbReference type="Proteomes" id="UP001145087"/>
    </source>
</evidence>
<evidence type="ECO:0000313" key="5">
    <source>
        <dbReference type="EMBL" id="MCY1720137.1"/>
    </source>
</evidence>
<gene>
    <name evidence="5" type="ORF">OU798_07275</name>
</gene>
<keyword evidence="2" id="KW-0238">DNA-binding</keyword>
<evidence type="ECO:0000259" key="4">
    <source>
        <dbReference type="PROSITE" id="PS51898"/>
    </source>
</evidence>